<dbReference type="InterPro" id="IPR045565">
    <property type="entry name" value="Phage_capsid_2"/>
</dbReference>
<feature type="region of interest" description="Disordered" evidence="1">
    <location>
        <begin position="51"/>
        <end position="73"/>
    </location>
</feature>
<evidence type="ECO:0000313" key="2">
    <source>
        <dbReference type="EMBL" id="PAB32826.1"/>
    </source>
</evidence>
<dbReference type="EMBL" id="RBTN01000250">
    <property type="protein sequence ID" value="RMT72234.1"/>
    <property type="molecule type" value="Genomic_DNA"/>
</dbReference>
<dbReference type="Proteomes" id="UP000216306">
    <property type="component" value="Unassembled WGS sequence"/>
</dbReference>
<organism evidence="2 4">
    <name type="scientific">Pseudomonas savastanoi pv. nerii</name>
    <dbReference type="NCBI Taxonomy" id="360921"/>
    <lineage>
        <taxon>Bacteria</taxon>
        <taxon>Pseudomonadati</taxon>
        <taxon>Pseudomonadota</taxon>
        <taxon>Gammaproteobacteria</taxon>
        <taxon>Pseudomonadales</taxon>
        <taxon>Pseudomonadaceae</taxon>
        <taxon>Pseudomonas</taxon>
    </lineage>
</organism>
<dbReference type="Proteomes" id="UP000268636">
    <property type="component" value="Unassembled WGS sequence"/>
</dbReference>
<evidence type="ECO:0008006" key="6">
    <source>
        <dbReference type="Google" id="ProtNLM"/>
    </source>
</evidence>
<dbReference type="AlphaFoldDB" id="A0AB73S1Q7"/>
<protein>
    <recommendedName>
        <fullName evidence="6">Major capsid protein</fullName>
    </recommendedName>
</protein>
<gene>
    <name evidence="3" type="ORF">ALP42_02576</name>
    <name evidence="2" type="ORF">CC205_13610</name>
</gene>
<reference evidence="3 5" key="2">
    <citation type="submission" date="2018-08" db="EMBL/GenBank/DDBJ databases">
        <title>Recombination of ecologically and evolutionarily significant loci maintains genetic cohesion in the Pseudomonas syringae species complex.</title>
        <authorList>
            <person name="Dillon M."/>
            <person name="Thakur S."/>
            <person name="Almeida R.N.D."/>
            <person name="Weir B.S."/>
            <person name="Guttman D.S."/>
        </authorList>
    </citation>
    <scope>NUCLEOTIDE SEQUENCE [LARGE SCALE GENOMIC DNA]</scope>
    <source>
        <strain evidence="3 5">ICMP 13786</strain>
    </source>
</reference>
<evidence type="ECO:0000313" key="4">
    <source>
        <dbReference type="Proteomes" id="UP000216306"/>
    </source>
</evidence>
<evidence type="ECO:0000313" key="3">
    <source>
        <dbReference type="EMBL" id="RMT72234.1"/>
    </source>
</evidence>
<reference evidence="2 4" key="1">
    <citation type="submission" date="2017-05" db="EMBL/GenBank/DDBJ databases">
        <title>Comparative genomic of Pseudomonas savastanoi pathovars.</title>
        <authorList>
            <person name="Pintado A."/>
            <person name="Moreno-Perez A."/>
            <person name="Caballo-Ponce E."/>
            <person name="Murillo J."/>
            <person name="Bardaji L."/>
            <person name="Cerboneschi M."/>
            <person name="Rodriguez-Palenzuela P."/>
            <person name="Ramos C."/>
            <person name="Tegli S."/>
        </authorList>
    </citation>
    <scope>NUCLEOTIDE SEQUENCE [LARGE SCALE GENOMIC DNA]</scope>
    <source>
        <strain evidence="2 4">ESC 23</strain>
    </source>
</reference>
<dbReference type="EMBL" id="NIAY01000061">
    <property type="protein sequence ID" value="PAB32826.1"/>
    <property type="molecule type" value="Genomic_DNA"/>
</dbReference>
<accession>A0AB73S1Q7</accession>
<dbReference type="Pfam" id="PF19821">
    <property type="entry name" value="Phage_capsid_2"/>
    <property type="match status" value="1"/>
</dbReference>
<evidence type="ECO:0000256" key="1">
    <source>
        <dbReference type="SAM" id="MobiDB-lite"/>
    </source>
</evidence>
<comment type="caution">
    <text evidence="2">The sequence shown here is derived from an EMBL/GenBank/DDBJ whole genome shotgun (WGS) entry which is preliminary data.</text>
</comment>
<name>A0AB73S1Q7_PSESS</name>
<evidence type="ECO:0000313" key="5">
    <source>
        <dbReference type="Proteomes" id="UP000268636"/>
    </source>
</evidence>
<sequence length="290" mass="31956">MHYMSQQITEAFVQQFADNFMHVAQQSQSRLESTVTIEPNIVGMSKSVNRLGQRTATRRTQRHGDTPINDQPHSTRYVDLYDWEDGDMVDDQDKIRMLVDPTSDYVKAMVNSLNRAKDDVIIGALGGFSRATSGQIILPTSQKIAVGGTGLTKAKIIQAKKIFRLNEADEEAGEELYMVYSAQAAADILADPTLTSADYLAGQFLQQGSVRGKWMGFNWIPSERMGKSGTTRYLNAYAKSGVVLGKGAEITTKVGEDPGKGFNVRIYAKMSIGAVRVEEEKVVEIACLES</sequence>
<proteinExistence type="predicted"/>